<gene>
    <name evidence="2" type="ORF">KIK155_LOCUS20241</name>
    <name evidence="3" type="ORF">TOA249_LOCUS28090</name>
</gene>
<dbReference type="EMBL" id="CAJOBS010003785">
    <property type="protein sequence ID" value="CAF4865936.1"/>
    <property type="molecule type" value="Genomic_DNA"/>
</dbReference>
<sequence length="305" mass="33820">MRKKKREEKGDQEDMEDSDSSSSSLLKKKKTKTGLSQATEGTDLDLDSELEHIEKTWPRSSSDENRKHSNKVNQVGSINRPSVTDREWEETAMERGPIILVRLKIDNIVKTSNPIAIANGFKASKFGMENILDIGRNIHKNLWVVTTGMIDIALFNEIMMETKIGNWEVTCSQPNAKKLFGVIGPIHDSSFQGKDILDLGIDGNIIGAIRLMKGSKGTIPTAFFRVEFQSGIENEINASGKAIASVLIDDPNLVLLTPQKLSTYYCPRSYKKSTLDLTFASKQLSGKFEITVGPYMGSDHGPVII</sequence>
<evidence type="ECO:0000313" key="4">
    <source>
        <dbReference type="Proteomes" id="UP000663838"/>
    </source>
</evidence>
<organism evidence="3 4">
    <name type="scientific">Rotaria socialis</name>
    <dbReference type="NCBI Taxonomy" id="392032"/>
    <lineage>
        <taxon>Eukaryota</taxon>
        <taxon>Metazoa</taxon>
        <taxon>Spiralia</taxon>
        <taxon>Gnathifera</taxon>
        <taxon>Rotifera</taxon>
        <taxon>Eurotatoria</taxon>
        <taxon>Bdelloidea</taxon>
        <taxon>Philodinida</taxon>
        <taxon>Philodinidae</taxon>
        <taxon>Rotaria</taxon>
    </lineage>
</organism>
<reference evidence="3" key="1">
    <citation type="submission" date="2021-02" db="EMBL/GenBank/DDBJ databases">
        <authorList>
            <person name="Nowell W R."/>
        </authorList>
    </citation>
    <scope>NUCLEOTIDE SEQUENCE</scope>
</reference>
<name>A0A821T3E9_9BILA</name>
<accession>A0A821T3E9</accession>
<dbReference type="InterPro" id="IPR036691">
    <property type="entry name" value="Endo/exonu/phosph_ase_sf"/>
</dbReference>
<dbReference type="Gene3D" id="3.60.10.10">
    <property type="entry name" value="Endonuclease/exonuclease/phosphatase"/>
    <property type="match status" value="1"/>
</dbReference>
<dbReference type="Proteomes" id="UP000663838">
    <property type="component" value="Unassembled WGS sequence"/>
</dbReference>
<feature type="compositionally biased region" description="Basic and acidic residues" evidence="1">
    <location>
        <begin position="49"/>
        <end position="67"/>
    </location>
</feature>
<dbReference type="EMBL" id="CAJNYV010003557">
    <property type="protein sequence ID" value="CAF3586929.1"/>
    <property type="molecule type" value="Genomic_DNA"/>
</dbReference>
<feature type="compositionally biased region" description="Polar residues" evidence="1">
    <location>
        <begin position="71"/>
        <end position="82"/>
    </location>
</feature>
<dbReference type="AlphaFoldDB" id="A0A821T3E9"/>
<evidence type="ECO:0000313" key="2">
    <source>
        <dbReference type="EMBL" id="CAF3586929.1"/>
    </source>
</evidence>
<dbReference type="Proteomes" id="UP000663865">
    <property type="component" value="Unassembled WGS sequence"/>
</dbReference>
<comment type="caution">
    <text evidence="3">The sequence shown here is derived from an EMBL/GenBank/DDBJ whole genome shotgun (WGS) entry which is preliminary data.</text>
</comment>
<feature type="compositionally biased region" description="Acidic residues" evidence="1">
    <location>
        <begin position="10"/>
        <end position="19"/>
    </location>
</feature>
<feature type="region of interest" description="Disordered" evidence="1">
    <location>
        <begin position="1"/>
        <end position="89"/>
    </location>
</feature>
<evidence type="ECO:0000256" key="1">
    <source>
        <dbReference type="SAM" id="MobiDB-lite"/>
    </source>
</evidence>
<proteinExistence type="predicted"/>
<protein>
    <submittedName>
        <fullName evidence="3">Uncharacterized protein</fullName>
    </submittedName>
</protein>
<evidence type="ECO:0000313" key="3">
    <source>
        <dbReference type="EMBL" id="CAF4865936.1"/>
    </source>
</evidence>